<keyword evidence="4" id="KW-0028">Amino-acid biosynthesis</keyword>
<dbReference type="Gene3D" id="1.10.150.210">
    <property type="entry name" value="Phosphoserine phosphatase, domain 2"/>
    <property type="match status" value="1"/>
</dbReference>
<dbReference type="InterPro" id="IPR036412">
    <property type="entry name" value="HAD-like_sf"/>
</dbReference>
<dbReference type="SUPFAM" id="SSF56784">
    <property type="entry name" value="HAD-like"/>
    <property type="match status" value="1"/>
</dbReference>
<dbReference type="EMBL" id="FRDI01000005">
    <property type="protein sequence ID" value="SHN63506.1"/>
    <property type="molecule type" value="Genomic_DNA"/>
</dbReference>
<dbReference type="Proteomes" id="UP000186469">
    <property type="component" value="Unassembled WGS sequence"/>
</dbReference>
<protein>
    <recommendedName>
        <fullName evidence="3">phosphoserine phosphatase</fullName>
        <ecNumber evidence="3">3.1.3.3</ecNumber>
    </recommendedName>
</protein>
<keyword evidence="12" id="KW-1185">Reference proteome</keyword>
<comment type="catalytic activity">
    <reaction evidence="9">
        <text>O-phospho-L-serine + H2O = L-serine + phosphate</text>
        <dbReference type="Rhea" id="RHEA:21208"/>
        <dbReference type="ChEBI" id="CHEBI:15377"/>
        <dbReference type="ChEBI" id="CHEBI:33384"/>
        <dbReference type="ChEBI" id="CHEBI:43474"/>
        <dbReference type="ChEBI" id="CHEBI:57524"/>
        <dbReference type="EC" id="3.1.3.3"/>
    </reaction>
</comment>
<dbReference type="Pfam" id="PF12710">
    <property type="entry name" value="HAD"/>
    <property type="match status" value="1"/>
</dbReference>
<evidence type="ECO:0000256" key="1">
    <source>
        <dbReference type="ARBA" id="ARBA00001946"/>
    </source>
</evidence>
<comment type="pathway">
    <text evidence="2">Amino-acid biosynthesis; L-serine biosynthesis; L-serine from 3-phospho-D-glycerate: step 3/3.</text>
</comment>
<keyword evidence="7" id="KW-0460">Magnesium</keyword>
<dbReference type="STRING" id="1121455.SAMN02745728_01380"/>
<comment type="catalytic activity">
    <reaction evidence="10">
        <text>O-phospho-D-serine + H2O = D-serine + phosphate</text>
        <dbReference type="Rhea" id="RHEA:24873"/>
        <dbReference type="ChEBI" id="CHEBI:15377"/>
        <dbReference type="ChEBI" id="CHEBI:35247"/>
        <dbReference type="ChEBI" id="CHEBI:43474"/>
        <dbReference type="ChEBI" id="CHEBI:58680"/>
        <dbReference type="EC" id="3.1.3.3"/>
    </reaction>
</comment>
<dbReference type="GO" id="GO:0006564">
    <property type="term" value="P:L-serine biosynthetic process"/>
    <property type="evidence" value="ECO:0007669"/>
    <property type="project" value="UniProtKB-KW"/>
</dbReference>
<evidence type="ECO:0000256" key="9">
    <source>
        <dbReference type="ARBA" id="ARBA00048138"/>
    </source>
</evidence>
<keyword evidence="8" id="KW-0718">Serine biosynthesis</keyword>
<dbReference type="NCBIfam" id="TIGR01488">
    <property type="entry name" value="HAD-SF-IB"/>
    <property type="match status" value="1"/>
</dbReference>
<dbReference type="InterPro" id="IPR023214">
    <property type="entry name" value="HAD_sf"/>
</dbReference>
<sequence>MSKTLYAFDLDSTITKAEILPYLAKELKQAEEMDLLTRQTLEGFIPFDVSLTKRFNILRHIPLKRVHELLSELPLDQEIVEFIRTHQTNSIVITGNIDVWLKPIIVKLGCPCLSSITCLKNNILELIDIMDKGKAISKLKNEWEKIIAIGDSTNDIPMFQLADMSIAYAGVHKINIEVAKQVDFIFDDSKELCAFLNQL</sequence>
<dbReference type="InterPro" id="IPR050582">
    <property type="entry name" value="HAD-like_SerB"/>
</dbReference>
<evidence type="ECO:0000256" key="4">
    <source>
        <dbReference type="ARBA" id="ARBA00022605"/>
    </source>
</evidence>
<evidence type="ECO:0000256" key="3">
    <source>
        <dbReference type="ARBA" id="ARBA00012640"/>
    </source>
</evidence>
<evidence type="ECO:0000256" key="10">
    <source>
        <dbReference type="ARBA" id="ARBA00048523"/>
    </source>
</evidence>
<dbReference type="EC" id="3.1.3.3" evidence="3"/>
<proteinExistence type="predicted"/>
<name>A0A1M7SYI7_9BACT</name>
<dbReference type="RefSeq" id="WP_072697064.1">
    <property type="nucleotide sequence ID" value="NZ_FRDI01000005.1"/>
</dbReference>
<evidence type="ECO:0000256" key="6">
    <source>
        <dbReference type="ARBA" id="ARBA00022801"/>
    </source>
</evidence>
<keyword evidence="6" id="KW-0378">Hydrolase</keyword>
<dbReference type="Gene3D" id="3.40.50.1000">
    <property type="entry name" value="HAD superfamily/HAD-like"/>
    <property type="match status" value="1"/>
</dbReference>
<evidence type="ECO:0000256" key="7">
    <source>
        <dbReference type="ARBA" id="ARBA00022842"/>
    </source>
</evidence>
<organism evidence="11 12">
    <name type="scientific">Desulfovibrio litoralis DSM 11393</name>
    <dbReference type="NCBI Taxonomy" id="1121455"/>
    <lineage>
        <taxon>Bacteria</taxon>
        <taxon>Pseudomonadati</taxon>
        <taxon>Thermodesulfobacteriota</taxon>
        <taxon>Desulfovibrionia</taxon>
        <taxon>Desulfovibrionales</taxon>
        <taxon>Desulfovibrionaceae</taxon>
        <taxon>Desulfovibrio</taxon>
    </lineage>
</organism>
<comment type="cofactor">
    <cofactor evidence="1">
        <name>Mg(2+)</name>
        <dbReference type="ChEBI" id="CHEBI:18420"/>
    </cofactor>
</comment>
<reference evidence="11 12" key="1">
    <citation type="submission" date="2016-12" db="EMBL/GenBank/DDBJ databases">
        <authorList>
            <person name="Song W.-J."/>
            <person name="Kurnit D.M."/>
        </authorList>
    </citation>
    <scope>NUCLEOTIDE SEQUENCE [LARGE SCALE GENOMIC DNA]</scope>
    <source>
        <strain evidence="11 12">DSM 11393</strain>
    </source>
</reference>
<dbReference type="AlphaFoldDB" id="A0A1M7SYI7"/>
<dbReference type="GO" id="GO:0000287">
    <property type="term" value="F:magnesium ion binding"/>
    <property type="evidence" value="ECO:0007669"/>
    <property type="project" value="TreeGrafter"/>
</dbReference>
<keyword evidence="5" id="KW-0479">Metal-binding</keyword>
<evidence type="ECO:0000313" key="11">
    <source>
        <dbReference type="EMBL" id="SHN63506.1"/>
    </source>
</evidence>
<dbReference type="GO" id="GO:0036424">
    <property type="term" value="F:L-phosphoserine phosphatase activity"/>
    <property type="evidence" value="ECO:0007669"/>
    <property type="project" value="TreeGrafter"/>
</dbReference>
<dbReference type="GO" id="GO:0005737">
    <property type="term" value="C:cytoplasm"/>
    <property type="evidence" value="ECO:0007669"/>
    <property type="project" value="TreeGrafter"/>
</dbReference>
<dbReference type="PANTHER" id="PTHR43344:SF2">
    <property type="entry name" value="PHOSPHOSERINE PHOSPHATASE"/>
    <property type="match status" value="1"/>
</dbReference>
<dbReference type="OrthoDB" id="9792539at2"/>
<accession>A0A1M7SYI7</accession>
<evidence type="ECO:0000256" key="2">
    <source>
        <dbReference type="ARBA" id="ARBA00005135"/>
    </source>
</evidence>
<evidence type="ECO:0000313" key="12">
    <source>
        <dbReference type="Proteomes" id="UP000186469"/>
    </source>
</evidence>
<evidence type="ECO:0000256" key="5">
    <source>
        <dbReference type="ARBA" id="ARBA00022723"/>
    </source>
</evidence>
<evidence type="ECO:0000256" key="8">
    <source>
        <dbReference type="ARBA" id="ARBA00023299"/>
    </source>
</evidence>
<gene>
    <name evidence="11" type="ORF">SAMN02745728_01380</name>
</gene>
<dbReference type="PANTHER" id="PTHR43344">
    <property type="entry name" value="PHOSPHOSERINE PHOSPHATASE"/>
    <property type="match status" value="1"/>
</dbReference>